<dbReference type="CDD" id="cd09159">
    <property type="entry name" value="PLDc_ybhO_like_2"/>
    <property type="match status" value="1"/>
</dbReference>
<accession>A0ABU9D6W6</accession>
<dbReference type="PROSITE" id="PS50035">
    <property type="entry name" value="PLD"/>
    <property type="match status" value="2"/>
</dbReference>
<protein>
    <submittedName>
        <fullName evidence="2">Phospholipase D-like domain-containing protein</fullName>
    </submittedName>
</protein>
<dbReference type="SMART" id="SM00155">
    <property type="entry name" value="PLDc"/>
    <property type="match status" value="2"/>
</dbReference>
<gene>
    <name evidence="2" type="ORF">WOB96_05870</name>
</gene>
<name>A0ABU9D6W6_9PROT</name>
<comment type="caution">
    <text evidence="2">The sequence shown here is derived from an EMBL/GenBank/DDBJ whole genome shotgun (WGS) entry which is preliminary data.</text>
</comment>
<evidence type="ECO:0000313" key="2">
    <source>
        <dbReference type="EMBL" id="MEK8089290.1"/>
    </source>
</evidence>
<dbReference type="RefSeq" id="WP_341370348.1">
    <property type="nucleotide sequence ID" value="NZ_JBBPCO010000004.1"/>
</dbReference>
<dbReference type="Gene3D" id="3.30.870.10">
    <property type="entry name" value="Endonuclease Chain A"/>
    <property type="match status" value="2"/>
</dbReference>
<reference evidence="2 3" key="1">
    <citation type="submission" date="2024-04" db="EMBL/GenBank/DDBJ databases">
        <authorList>
            <person name="Abashina T."/>
            <person name="Shaikin A."/>
        </authorList>
    </citation>
    <scope>NUCLEOTIDE SEQUENCE [LARGE SCALE GENOMIC DNA]</scope>
    <source>
        <strain evidence="2 3">AAFK</strain>
    </source>
</reference>
<sequence length="381" mass="43882">MARGKRGYWHELPGFRLYSEMPEIAAALESYLLEAREEILLEIYIFEAGDWPGRVMDILEAKAQAGLRVRVTLDAIGSMAFPRAWSERLEAAGAQVIWFNRLKFLHLRRTMRRTHRRILVIDGELAVTGGFAIADDWLTGARTGRPYRDLMIAFQGPLVIQMRTAFASVHPHALAPLRGGRPVLEAGTGLGRGRLLINAPPSRTMIHKRLVAAIRSARREVWIASPYFNPDFWVRRALYRAARRGVDVRILLPGALTDHPILRYGSRRYYHKMLTAGIRIFEYTPAFLHSKCAIVDGRWASVGSANLDLLSHWFNRELNLECRGRPLVSLLVALFSRELRLSREILLQDWQMRPFWERLLEEGLGIVDRLLQRRTLARYRR</sequence>
<evidence type="ECO:0000313" key="3">
    <source>
        <dbReference type="Proteomes" id="UP001446205"/>
    </source>
</evidence>
<proteinExistence type="predicted"/>
<dbReference type="InterPro" id="IPR001736">
    <property type="entry name" value="PLipase_D/transphosphatidylase"/>
</dbReference>
<feature type="domain" description="PLD phosphodiesterase" evidence="1">
    <location>
        <begin position="284"/>
        <end position="311"/>
    </location>
</feature>
<dbReference type="EMBL" id="JBBPCO010000004">
    <property type="protein sequence ID" value="MEK8089290.1"/>
    <property type="molecule type" value="Genomic_DNA"/>
</dbReference>
<dbReference type="Pfam" id="PF13091">
    <property type="entry name" value="PLDc_2"/>
    <property type="match status" value="2"/>
</dbReference>
<feature type="domain" description="PLD phosphodiesterase" evidence="1">
    <location>
        <begin position="110"/>
        <end position="137"/>
    </location>
</feature>
<dbReference type="Proteomes" id="UP001446205">
    <property type="component" value="Unassembled WGS sequence"/>
</dbReference>
<organism evidence="2 3">
    <name type="scientific">Thermithiobacillus plumbiphilus</name>
    <dbReference type="NCBI Taxonomy" id="1729899"/>
    <lineage>
        <taxon>Bacteria</taxon>
        <taxon>Pseudomonadati</taxon>
        <taxon>Pseudomonadota</taxon>
        <taxon>Acidithiobacillia</taxon>
        <taxon>Acidithiobacillales</taxon>
        <taxon>Thermithiobacillaceae</taxon>
        <taxon>Thermithiobacillus</taxon>
    </lineage>
</organism>
<dbReference type="CDD" id="cd09110">
    <property type="entry name" value="PLDc_CLS_1"/>
    <property type="match status" value="1"/>
</dbReference>
<dbReference type="SUPFAM" id="SSF56024">
    <property type="entry name" value="Phospholipase D/nuclease"/>
    <property type="match status" value="2"/>
</dbReference>
<dbReference type="PANTHER" id="PTHR21248">
    <property type="entry name" value="CARDIOLIPIN SYNTHASE"/>
    <property type="match status" value="1"/>
</dbReference>
<dbReference type="PANTHER" id="PTHR21248:SF22">
    <property type="entry name" value="PHOSPHOLIPASE D"/>
    <property type="match status" value="1"/>
</dbReference>
<keyword evidence="3" id="KW-1185">Reference proteome</keyword>
<dbReference type="InterPro" id="IPR025202">
    <property type="entry name" value="PLD-like_dom"/>
</dbReference>
<evidence type="ECO:0000259" key="1">
    <source>
        <dbReference type="PROSITE" id="PS50035"/>
    </source>
</evidence>